<name>A0A154BRT0_ANASB</name>
<evidence type="ECO:0000313" key="3">
    <source>
        <dbReference type="EMBL" id="KYZ76228.1"/>
    </source>
</evidence>
<dbReference type="Pfam" id="PF01979">
    <property type="entry name" value="Amidohydro_1"/>
    <property type="match status" value="1"/>
</dbReference>
<reference evidence="3 4" key="1">
    <citation type="submission" date="2016-02" db="EMBL/GenBank/DDBJ databases">
        <title>Anaerosporomusa subterraneum gen. nov., sp. nov., a spore-forming obligate anaerobe isolated from saprolite.</title>
        <authorList>
            <person name="Choi J.K."/>
            <person name="Shah M."/>
            <person name="Yee N."/>
        </authorList>
    </citation>
    <scope>NUCLEOTIDE SEQUENCE [LARGE SCALE GENOMIC DNA]</scope>
    <source>
        <strain evidence="3 4">RU4</strain>
    </source>
</reference>
<keyword evidence="1" id="KW-0378">Hydrolase</keyword>
<dbReference type="InterPro" id="IPR006680">
    <property type="entry name" value="Amidohydro-rel"/>
</dbReference>
<dbReference type="InterPro" id="IPR032466">
    <property type="entry name" value="Metal_Hydrolase"/>
</dbReference>
<dbReference type="Gene3D" id="3.20.20.140">
    <property type="entry name" value="Metal-dependent hydrolases"/>
    <property type="match status" value="1"/>
</dbReference>
<dbReference type="GO" id="GO:0016810">
    <property type="term" value="F:hydrolase activity, acting on carbon-nitrogen (but not peptide) bonds"/>
    <property type="evidence" value="ECO:0007669"/>
    <property type="project" value="InterPro"/>
</dbReference>
<comment type="caution">
    <text evidence="3">The sequence shown here is derived from an EMBL/GenBank/DDBJ whole genome shotgun (WGS) entry which is preliminary data.</text>
</comment>
<dbReference type="STRING" id="1794912.AXX12_07250"/>
<feature type="domain" description="Amidohydrolase-related" evidence="2">
    <location>
        <begin position="55"/>
        <end position="412"/>
    </location>
</feature>
<evidence type="ECO:0000259" key="2">
    <source>
        <dbReference type="Pfam" id="PF01979"/>
    </source>
</evidence>
<proteinExistence type="predicted"/>
<organism evidence="3 4">
    <name type="scientific">Anaerosporomusa subterranea</name>
    <dbReference type="NCBI Taxonomy" id="1794912"/>
    <lineage>
        <taxon>Bacteria</taxon>
        <taxon>Bacillati</taxon>
        <taxon>Bacillota</taxon>
        <taxon>Negativicutes</taxon>
        <taxon>Acetonemataceae</taxon>
        <taxon>Anaerosporomusa</taxon>
    </lineage>
</organism>
<dbReference type="Gene3D" id="2.30.40.10">
    <property type="entry name" value="Urease, subunit C, domain 1"/>
    <property type="match status" value="1"/>
</dbReference>
<dbReference type="AlphaFoldDB" id="A0A154BRT0"/>
<dbReference type="InterPro" id="IPR011059">
    <property type="entry name" value="Metal-dep_hydrolase_composite"/>
</dbReference>
<dbReference type="OrthoDB" id="9807210at2"/>
<dbReference type="InterPro" id="IPR050287">
    <property type="entry name" value="MTA/SAH_deaminase"/>
</dbReference>
<dbReference type="PANTHER" id="PTHR43794">
    <property type="entry name" value="AMINOHYDROLASE SSNA-RELATED"/>
    <property type="match status" value="1"/>
</dbReference>
<protein>
    <submittedName>
        <fullName evidence="3">S-adenosylhomocysteine deaminase</fullName>
    </submittedName>
</protein>
<dbReference type="EMBL" id="LSGP01000017">
    <property type="protein sequence ID" value="KYZ76228.1"/>
    <property type="molecule type" value="Genomic_DNA"/>
</dbReference>
<dbReference type="CDD" id="cd01298">
    <property type="entry name" value="ATZ_TRZ_like"/>
    <property type="match status" value="1"/>
</dbReference>
<dbReference type="PANTHER" id="PTHR43794:SF11">
    <property type="entry name" value="AMIDOHYDROLASE-RELATED DOMAIN-CONTAINING PROTEIN"/>
    <property type="match status" value="1"/>
</dbReference>
<sequence>MKRIYKPSYLLQSDQFVANAGVLVEAGMITEVGGIQELTSRQPDAEIIDWTGLAMLPGTVNSHNHSFQSLLRGLVVDRPFLEWRDQALYRYSPLLSEQDIYTGALFAFGEMMRYGVTTVCDFFYLHNQGIASDEAIIQAAKDTGIRLVLARTMYDWAGAPGGYRETIEQAVANTRQLAVKYDQNPMVKIIPAPHSLHAASLEMVKAGHKLALELGTRMHIHVAEEPFEVEETMQSHGLTPIELLHKIGVLDENMVAIHAVWLKAGEIQLMGKKSAKLAYCPSSNMFLADGVTKVIDLMKAGVVVGLGTDGACSNNRISIFEEMRMTALLQKVSLLNATAISAKQVFSMGTANGEELLGIPVGKIEPGYYADFVGVDTSDLSVQPLFSVNEQLLPNIVYSMQPNAIDRVVVNGIEQVQSSKLVSIREDDILNRLQTVAEKFNACK</sequence>
<dbReference type="SUPFAM" id="SSF51338">
    <property type="entry name" value="Composite domain of metallo-dependent hydrolases"/>
    <property type="match status" value="1"/>
</dbReference>
<dbReference type="SUPFAM" id="SSF51556">
    <property type="entry name" value="Metallo-dependent hydrolases"/>
    <property type="match status" value="1"/>
</dbReference>
<evidence type="ECO:0000256" key="1">
    <source>
        <dbReference type="ARBA" id="ARBA00022801"/>
    </source>
</evidence>
<accession>A0A154BRT0</accession>
<evidence type="ECO:0000313" key="4">
    <source>
        <dbReference type="Proteomes" id="UP000076268"/>
    </source>
</evidence>
<dbReference type="Proteomes" id="UP000076268">
    <property type="component" value="Unassembled WGS sequence"/>
</dbReference>
<keyword evidence="4" id="KW-1185">Reference proteome</keyword>
<gene>
    <name evidence="3" type="ORF">AXX12_07250</name>
</gene>
<dbReference type="RefSeq" id="WP_066241309.1">
    <property type="nucleotide sequence ID" value="NZ_LSGP01000017.1"/>
</dbReference>